<evidence type="ECO:0008006" key="4">
    <source>
        <dbReference type="Google" id="ProtNLM"/>
    </source>
</evidence>
<dbReference type="AlphaFoldDB" id="A0A226D6G2"/>
<protein>
    <recommendedName>
        <fullName evidence="4">Lipoprotein</fullName>
    </recommendedName>
</protein>
<evidence type="ECO:0000313" key="3">
    <source>
        <dbReference type="Proteomes" id="UP000198287"/>
    </source>
</evidence>
<proteinExistence type="predicted"/>
<feature type="signal peptide" evidence="1">
    <location>
        <begin position="1"/>
        <end position="21"/>
    </location>
</feature>
<reference evidence="2 3" key="1">
    <citation type="submission" date="2015-12" db="EMBL/GenBank/DDBJ databases">
        <title>The genome of Folsomia candida.</title>
        <authorList>
            <person name="Faddeeva A."/>
            <person name="Derks M.F."/>
            <person name="Anvar Y."/>
            <person name="Smit S."/>
            <person name="Van Straalen N."/>
            <person name="Roelofs D."/>
        </authorList>
    </citation>
    <scope>NUCLEOTIDE SEQUENCE [LARGE SCALE GENOMIC DNA]</scope>
    <source>
        <strain evidence="2 3">VU population</strain>
        <tissue evidence="2">Whole body</tissue>
    </source>
</reference>
<evidence type="ECO:0000313" key="2">
    <source>
        <dbReference type="EMBL" id="OXA39856.1"/>
    </source>
</evidence>
<accession>A0A226D6G2</accession>
<evidence type="ECO:0000256" key="1">
    <source>
        <dbReference type="SAM" id="SignalP"/>
    </source>
</evidence>
<name>A0A226D6G2_FOLCA</name>
<gene>
    <name evidence="2" type="ORF">Fcan01_25348</name>
</gene>
<keyword evidence="1" id="KW-0732">Signal</keyword>
<feature type="non-terminal residue" evidence="2">
    <location>
        <position position="199"/>
    </location>
</feature>
<dbReference type="Proteomes" id="UP000198287">
    <property type="component" value="Unassembled WGS sequence"/>
</dbReference>
<comment type="caution">
    <text evidence="2">The sequence shown here is derived from an EMBL/GenBank/DDBJ whole genome shotgun (WGS) entry which is preliminary data.</text>
</comment>
<feature type="chain" id="PRO_5013076076" description="Lipoprotein" evidence="1">
    <location>
        <begin position="22"/>
        <end position="199"/>
    </location>
</feature>
<organism evidence="2 3">
    <name type="scientific">Folsomia candida</name>
    <name type="common">Springtail</name>
    <dbReference type="NCBI Taxonomy" id="158441"/>
    <lineage>
        <taxon>Eukaryota</taxon>
        <taxon>Metazoa</taxon>
        <taxon>Ecdysozoa</taxon>
        <taxon>Arthropoda</taxon>
        <taxon>Hexapoda</taxon>
        <taxon>Collembola</taxon>
        <taxon>Entomobryomorpha</taxon>
        <taxon>Isotomoidea</taxon>
        <taxon>Isotomidae</taxon>
        <taxon>Proisotominae</taxon>
        <taxon>Folsomia</taxon>
    </lineage>
</organism>
<dbReference type="EMBL" id="LNIX01000036">
    <property type="protein sequence ID" value="OXA39856.1"/>
    <property type="molecule type" value="Genomic_DNA"/>
</dbReference>
<sequence length="199" mass="21902">MPNFLAKICIVLTTMVILSSCQTPPVMNCGSAGAPWSATWAPYWQCFNQYMAASAAFCRQYGTTKADGSCVYGGANGVNSNGGIDDTDERDFTLSDDKSGERNILHRNASNEGFCQPYIGGTLPNTLPNVGYKSIAASTSVTGHYSSPRVKLEYTREFHHNSAVPIDLERLFSGHDDSGFRMRVQWRCRMALDKMAMRT</sequence>
<dbReference type="PROSITE" id="PS51257">
    <property type="entry name" value="PROKAR_LIPOPROTEIN"/>
    <property type="match status" value="1"/>
</dbReference>
<keyword evidence="3" id="KW-1185">Reference proteome</keyword>